<evidence type="ECO:0000256" key="3">
    <source>
        <dbReference type="ARBA" id="ARBA00021523"/>
    </source>
</evidence>
<gene>
    <name evidence="5" type="primary">ycf23</name>
</gene>
<dbReference type="PANTHER" id="PTHR36895:SF1">
    <property type="entry name" value="YCF23 PROTEIN"/>
    <property type="match status" value="1"/>
</dbReference>
<name>A0A482CGU3_9FLOR</name>
<dbReference type="RefSeq" id="YP_009589226.1">
    <property type="nucleotide sequence ID" value="NC_041636.1"/>
</dbReference>
<organism evidence="5">
    <name type="scientific">Corallina ferreyrae</name>
    <dbReference type="NCBI Taxonomy" id="2547422"/>
    <lineage>
        <taxon>Eukaryota</taxon>
        <taxon>Rhodophyta</taxon>
        <taxon>Florideophyceae</taxon>
        <taxon>Corallinophycidae</taxon>
        <taxon>Corallinales</taxon>
        <taxon>Corallinaceae</taxon>
        <taxon>Corallinoideae</taxon>
        <taxon>Corallina</taxon>
    </lineage>
</organism>
<dbReference type="EMBL" id="MK408748">
    <property type="protein sequence ID" value="QBL75742.1"/>
    <property type="molecule type" value="Genomic_DNA"/>
</dbReference>
<dbReference type="SUPFAM" id="SSF51395">
    <property type="entry name" value="FMN-linked oxidoreductases"/>
    <property type="match status" value="1"/>
</dbReference>
<evidence type="ECO:0000256" key="2">
    <source>
        <dbReference type="ARBA" id="ARBA00009664"/>
    </source>
</evidence>
<dbReference type="InterPro" id="IPR007570">
    <property type="entry name" value="Uncharacterised_Ycf23"/>
</dbReference>
<keyword evidence="4 5" id="KW-0934">Plastid</keyword>
<evidence type="ECO:0000313" key="5">
    <source>
        <dbReference type="EMBL" id="QBL75742.1"/>
    </source>
</evidence>
<accession>A0A482CGU3</accession>
<evidence type="ECO:0000256" key="1">
    <source>
        <dbReference type="ARBA" id="ARBA00004474"/>
    </source>
</evidence>
<proteinExistence type="inferred from homology"/>
<protein>
    <recommendedName>
        <fullName evidence="3">Uncharacterized protein ycf23</fullName>
    </recommendedName>
</protein>
<dbReference type="Pfam" id="PF04481">
    <property type="entry name" value="DUF561"/>
    <property type="match status" value="1"/>
</dbReference>
<geneLocation type="plastid" evidence="5"/>
<dbReference type="AlphaFoldDB" id="A0A482CGU3"/>
<dbReference type="PANTHER" id="PTHR36895">
    <property type="match status" value="1"/>
</dbReference>
<sequence>MTQLIKEAAPVLSATYAISKAVSIPVIASSGVNSVISSLAVLYGASGVGVCTSLKKYENVLMKSVYIREILISMQKKSIISTSNMILSSQNYTSSIV</sequence>
<comment type="similarity">
    <text evidence="2">Belongs to the ycf23 family.</text>
</comment>
<comment type="subcellular location">
    <subcellularLocation>
        <location evidence="1">Plastid</location>
    </subcellularLocation>
</comment>
<reference evidence="5" key="1">
    <citation type="journal article" date="2019" name="Mitochondrial DNA Part B Resour">
        <title>Conspecificity of the Peruvian Corallina ferreyrae with C. caespitosa (Corallinaceae, Rhodophyta) inferred from genomic analysis of the type specimen.</title>
        <authorList>
            <person name="Bustamante D.E."/>
            <person name="Calderon M.S."/>
            <person name="Hughey J.R."/>
        </authorList>
    </citation>
    <scope>NUCLEOTIDE SEQUENCE</scope>
</reference>
<dbReference type="GO" id="GO:0009536">
    <property type="term" value="C:plastid"/>
    <property type="evidence" value="ECO:0007669"/>
    <property type="project" value="UniProtKB-SubCell"/>
</dbReference>
<evidence type="ECO:0000256" key="4">
    <source>
        <dbReference type="ARBA" id="ARBA00022640"/>
    </source>
</evidence>
<dbReference type="GeneID" id="39720404"/>